<keyword evidence="1" id="KW-0472">Membrane</keyword>
<dbReference type="EMBL" id="JACMSE010000006">
    <property type="protein sequence ID" value="MBC2889528.1"/>
    <property type="molecule type" value="Genomic_DNA"/>
</dbReference>
<comment type="caution">
    <text evidence="2">The sequence shown here is derived from an EMBL/GenBank/DDBJ whole genome shotgun (WGS) entry which is preliminary data.</text>
</comment>
<accession>A0A842JI55</accession>
<feature type="transmembrane region" description="Helical" evidence="1">
    <location>
        <begin position="55"/>
        <end position="75"/>
    </location>
</feature>
<dbReference type="RefSeq" id="WP_185905345.1">
    <property type="nucleotide sequence ID" value="NZ_JACMSE010000006.1"/>
</dbReference>
<organism evidence="2 3">
    <name type="scientific">Gordonibacter massiliensis</name>
    <name type="common">ex Traore et al. 2017</name>
    <dbReference type="NCBI Taxonomy" id="1841863"/>
    <lineage>
        <taxon>Bacteria</taxon>
        <taxon>Bacillati</taxon>
        <taxon>Actinomycetota</taxon>
        <taxon>Coriobacteriia</taxon>
        <taxon>Eggerthellales</taxon>
        <taxon>Eggerthellaceae</taxon>
        <taxon>Gordonibacter</taxon>
    </lineage>
</organism>
<proteinExistence type="predicted"/>
<feature type="transmembrane region" description="Helical" evidence="1">
    <location>
        <begin position="87"/>
        <end position="110"/>
    </location>
</feature>
<keyword evidence="1" id="KW-1133">Transmembrane helix</keyword>
<evidence type="ECO:0000256" key="1">
    <source>
        <dbReference type="SAM" id="Phobius"/>
    </source>
</evidence>
<name>A0A842JI55_9ACTN</name>
<dbReference type="Proteomes" id="UP000587396">
    <property type="component" value="Unassembled WGS sequence"/>
</dbReference>
<evidence type="ECO:0000313" key="3">
    <source>
        <dbReference type="Proteomes" id="UP000587396"/>
    </source>
</evidence>
<sequence>MEIVRLALGTLLLAASAVVAVQLWNGRWQFLIARPMQTKKGVFFPEGTRKAGQRVSWAMVAFAAAMATQVSFGMAEMSGDATLAQIAFVLNLVALAAWCAFVLWAVLAHGKSHGRPYFGDGFVRLPVTLLVGCVVLTASSYLFS</sequence>
<reference evidence="2 3" key="1">
    <citation type="submission" date="2020-08" db="EMBL/GenBank/DDBJ databases">
        <authorList>
            <person name="Liu C."/>
            <person name="Sun Q."/>
        </authorList>
    </citation>
    <scope>NUCLEOTIDE SEQUENCE [LARGE SCALE GENOMIC DNA]</scope>
    <source>
        <strain evidence="2 3">N22</strain>
    </source>
</reference>
<keyword evidence="1" id="KW-0812">Transmembrane</keyword>
<evidence type="ECO:0000313" key="2">
    <source>
        <dbReference type="EMBL" id="MBC2889528.1"/>
    </source>
</evidence>
<keyword evidence="3" id="KW-1185">Reference proteome</keyword>
<protein>
    <submittedName>
        <fullName evidence="2">Lipocalin</fullName>
    </submittedName>
</protein>
<gene>
    <name evidence="2" type="ORF">H7313_09240</name>
</gene>
<feature type="transmembrane region" description="Helical" evidence="1">
    <location>
        <begin position="122"/>
        <end position="143"/>
    </location>
</feature>
<dbReference type="AlphaFoldDB" id="A0A842JI55"/>